<dbReference type="InterPro" id="IPR011994">
    <property type="entry name" value="Cytidylate_kinase_dom"/>
</dbReference>
<feature type="binding site" evidence="14">
    <location>
        <position position="22"/>
    </location>
    <ligand>
        <name>phosphoenolpyruvate</name>
        <dbReference type="ChEBI" id="CHEBI:58702"/>
    </ligand>
</feature>
<dbReference type="NCBIfam" id="TIGR01356">
    <property type="entry name" value="aroA"/>
    <property type="match status" value="1"/>
</dbReference>
<evidence type="ECO:0000256" key="13">
    <source>
        <dbReference type="ARBA" id="ARBA00048478"/>
    </source>
</evidence>
<feature type="binding site" evidence="14">
    <location>
        <position position="316"/>
    </location>
    <ligand>
        <name>3-phosphoshikimate</name>
        <dbReference type="ChEBI" id="CHEBI:145989"/>
    </ligand>
</feature>
<dbReference type="Pfam" id="PF02224">
    <property type="entry name" value="Cytidylate_kin"/>
    <property type="match status" value="1"/>
</dbReference>
<evidence type="ECO:0000256" key="4">
    <source>
        <dbReference type="ARBA" id="ARBA00022490"/>
    </source>
</evidence>
<dbReference type="Pfam" id="PF00275">
    <property type="entry name" value="EPSP_synthase"/>
    <property type="match status" value="1"/>
</dbReference>
<dbReference type="UniPathway" id="UPA00053">
    <property type="reaction ID" value="UER00089"/>
</dbReference>
<feature type="binding site" evidence="14">
    <location>
        <position position="343"/>
    </location>
    <ligand>
        <name>3-phosphoshikimate</name>
        <dbReference type="ChEBI" id="CHEBI:145989"/>
    </ligand>
</feature>
<comment type="catalytic activity">
    <reaction evidence="11">
        <text>3-phosphoshikimate + phosphoenolpyruvate = 5-O-(1-carboxyvinyl)-3-phosphoshikimate + phosphate</text>
        <dbReference type="Rhea" id="RHEA:21256"/>
        <dbReference type="ChEBI" id="CHEBI:43474"/>
        <dbReference type="ChEBI" id="CHEBI:57701"/>
        <dbReference type="ChEBI" id="CHEBI:58702"/>
        <dbReference type="ChEBI" id="CHEBI:145989"/>
        <dbReference type="EC" id="2.5.1.19"/>
    </reaction>
    <physiologicalReaction direction="left-to-right" evidence="11">
        <dbReference type="Rhea" id="RHEA:21257"/>
    </physiologicalReaction>
</comment>
<dbReference type="InterPro" id="IPR001986">
    <property type="entry name" value="Enolpyruvate_Tfrase_dom"/>
</dbReference>
<evidence type="ECO:0000256" key="12">
    <source>
        <dbReference type="ARBA" id="ARBA00047615"/>
    </source>
</evidence>
<feature type="binding site" evidence="14">
    <location>
        <position position="122"/>
    </location>
    <ligand>
        <name>phosphoenolpyruvate</name>
        <dbReference type="ChEBI" id="CHEBI:58702"/>
    </ligand>
</feature>
<comment type="similarity">
    <text evidence="2 15">Belongs to the cytidylate kinase family. Type 1 subfamily.</text>
</comment>
<feature type="binding site" evidence="14">
    <location>
        <position position="94"/>
    </location>
    <ligand>
        <name>phosphoenolpyruvate</name>
        <dbReference type="ChEBI" id="CHEBI:58702"/>
    </ligand>
</feature>
<dbReference type="InterPro" id="IPR003136">
    <property type="entry name" value="Cytidylate_kin"/>
</dbReference>
<keyword evidence="8 15" id="KW-0418">Kinase</keyword>
<dbReference type="SUPFAM" id="SSF55205">
    <property type="entry name" value="EPT/RTPC-like"/>
    <property type="match status" value="1"/>
</dbReference>
<evidence type="ECO:0000256" key="10">
    <source>
        <dbReference type="ARBA" id="ARBA00023141"/>
    </source>
</evidence>
<organism evidence="19 20">
    <name type="scientific">Methylacidimicrobium tartarophylax</name>
    <dbReference type="NCBI Taxonomy" id="1041768"/>
    <lineage>
        <taxon>Bacteria</taxon>
        <taxon>Pseudomonadati</taxon>
        <taxon>Verrucomicrobiota</taxon>
        <taxon>Methylacidimicrobium</taxon>
    </lineage>
</organism>
<feature type="binding site" evidence="14">
    <location>
        <position position="23"/>
    </location>
    <ligand>
        <name>3-phosphoshikimate</name>
        <dbReference type="ChEBI" id="CHEBI:145989"/>
    </ligand>
</feature>
<comment type="subunit">
    <text evidence="14">Monomer.</text>
</comment>
<comment type="similarity">
    <text evidence="3 14">Belongs to the EPSP synthase family.</text>
</comment>
<dbReference type="InterPro" id="IPR006264">
    <property type="entry name" value="EPSP_synthase"/>
</dbReference>
<evidence type="ECO:0000256" key="6">
    <source>
        <dbReference type="ARBA" id="ARBA00022679"/>
    </source>
</evidence>
<keyword evidence="5 14" id="KW-0028">Amino-acid biosynthesis</keyword>
<dbReference type="CDD" id="cd02020">
    <property type="entry name" value="CMPK"/>
    <property type="match status" value="1"/>
</dbReference>
<comment type="subcellular location">
    <subcellularLocation>
        <location evidence="14">Cytoplasm</location>
    </subcellularLocation>
</comment>
<dbReference type="Proteomes" id="UP000334923">
    <property type="component" value="Unassembled WGS sequence"/>
</dbReference>
<evidence type="ECO:0000256" key="1">
    <source>
        <dbReference type="ARBA" id="ARBA00004811"/>
    </source>
</evidence>
<evidence type="ECO:0000256" key="3">
    <source>
        <dbReference type="ARBA" id="ARBA00009948"/>
    </source>
</evidence>
<dbReference type="GO" id="GO:0006220">
    <property type="term" value="P:pyrimidine nucleotide metabolic process"/>
    <property type="evidence" value="ECO:0007669"/>
    <property type="project" value="UniProtKB-UniRule"/>
</dbReference>
<feature type="binding site" evidence="14">
    <location>
        <position position="22"/>
    </location>
    <ligand>
        <name>3-phosphoshikimate</name>
        <dbReference type="ChEBI" id="CHEBI:145989"/>
    </ligand>
</feature>
<evidence type="ECO:0000313" key="19">
    <source>
        <dbReference type="EMBL" id="VVM05978.1"/>
    </source>
</evidence>
<evidence type="ECO:0000313" key="20">
    <source>
        <dbReference type="Proteomes" id="UP000334923"/>
    </source>
</evidence>
<dbReference type="FunFam" id="3.65.10.10:FF:000005">
    <property type="entry name" value="3-phosphoshikimate 1-carboxyvinyltransferase"/>
    <property type="match status" value="1"/>
</dbReference>
<dbReference type="HAMAP" id="MF_00210">
    <property type="entry name" value="EPSP_synth"/>
    <property type="match status" value="1"/>
</dbReference>
<dbReference type="EC" id="2.7.4.25" evidence="15"/>
<feature type="active site" description="Proton acceptor" evidence="14">
    <location>
        <position position="316"/>
    </location>
</feature>
<feature type="compositionally biased region" description="Basic and acidic residues" evidence="16">
    <location>
        <begin position="609"/>
        <end position="632"/>
    </location>
</feature>
<comment type="function">
    <text evidence="14">Catalyzes the transfer of the enolpyruvyl moiety of phosphoenolpyruvate (PEP) to the 5-hydroxyl of shikimate-3-phosphate (S3P) to produce enolpyruvyl shikimate-3-phosphate and inorganic phosphate.</text>
</comment>
<evidence type="ECO:0000256" key="8">
    <source>
        <dbReference type="ARBA" id="ARBA00022777"/>
    </source>
</evidence>
<protein>
    <recommendedName>
        <fullName evidence="14 15">Multifunctional fusion protein</fullName>
    </recommendedName>
    <domain>
        <recommendedName>
            <fullName evidence="14">3-phosphoshikimate 1-carboxyvinyltransferase</fullName>
            <ecNumber evidence="14">2.5.1.19</ecNumber>
        </recommendedName>
        <alternativeName>
            <fullName evidence="14">5-enolpyruvylshikimate-3-phosphate synthase</fullName>
            <shortName evidence="14">EPSP synthase</shortName>
            <shortName evidence="14">EPSPS</shortName>
        </alternativeName>
    </domain>
    <domain>
        <recommendedName>
            <fullName evidence="15">Cytidylate kinase</fullName>
            <shortName evidence="15">CK</shortName>
            <ecNumber evidence="15">2.7.4.25</ecNumber>
        </recommendedName>
        <alternativeName>
            <fullName evidence="15">Cytidine monophosphate kinase</fullName>
            <shortName evidence="15">CMP kinase</shortName>
        </alternativeName>
    </domain>
</protein>
<keyword evidence="7 15" id="KW-0547">Nucleotide-binding</keyword>
<evidence type="ECO:0000259" key="17">
    <source>
        <dbReference type="Pfam" id="PF00275"/>
    </source>
</evidence>
<dbReference type="NCBIfam" id="TIGR00017">
    <property type="entry name" value="cmk"/>
    <property type="match status" value="1"/>
</dbReference>
<comment type="caution">
    <text evidence="14">Lacks conserved residue(s) required for the propagation of feature annotation.</text>
</comment>
<evidence type="ECO:0000256" key="5">
    <source>
        <dbReference type="ARBA" id="ARBA00022605"/>
    </source>
</evidence>
<dbReference type="EC" id="2.5.1.19" evidence="14"/>
<dbReference type="InterPro" id="IPR027417">
    <property type="entry name" value="P-loop_NTPase"/>
</dbReference>
<keyword evidence="9 15" id="KW-0067">ATP-binding</keyword>
<dbReference type="CDD" id="cd01556">
    <property type="entry name" value="EPSP_synthase"/>
    <property type="match status" value="1"/>
</dbReference>
<dbReference type="GO" id="GO:0003866">
    <property type="term" value="F:3-phosphoshikimate 1-carboxyvinyltransferase activity"/>
    <property type="evidence" value="ECO:0007669"/>
    <property type="project" value="UniProtKB-UniRule"/>
</dbReference>
<feature type="binding site" evidence="14">
    <location>
        <position position="169"/>
    </location>
    <ligand>
        <name>phosphoenolpyruvate</name>
        <dbReference type="ChEBI" id="CHEBI:58702"/>
    </ligand>
</feature>
<keyword evidence="20" id="KW-1185">Reference proteome</keyword>
<dbReference type="PANTHER" id="PTHR21090:SF5">
    <property type="entry name" value="PENTAFUNCTIONAL AROM POLYPEPTIDE"/>
    <property type="match status" value="1"/>
</dbReference>
<evidence type="ECO:0000256" key="14">
    <source>
        <dbReference type="HAMAP-Rule" id="MF_00210"/>
    </source>
</evidence>
<comment type="catalytic activity">
    <reaction evidence="12 15">
        <text>dCMP + ATP = dCDP + ADP</text>
        <dbReference type="Rhea" id="RHEA:25094"/>
        <dbReference type="ChEBI" id="CHEBI:30616"/>
        <dbReference type="ChEBI" id="CHEBI:57566"/>
        <dbReference type="ChEBI" id="CHEBI:58593"/>
        <dbReference type="ChEBI" id="CHEBI:456216"/>
        <dbReference type="EC" id="2.7.4.25"/>
    </reaction>
</comment>
<dbReference type="OrthoDB" id="9809920at2"/>
<feature type="binding site" evidence="15">
    <location>
        <begin position="467"/>
        <end position="475"/>
    </location>
    <ligand>
        <name>ATP</name>
        <dbReference type="ChEBI" id="CHEBI:30616"/>
    </ligand>
</feature>
<keyword evidence="6 14" id="KW-0808">Transferase</keyword>
<dbReference type="InterPro" id="IPR036968">
    <property type="entry name" value="Enolpyruvate_Tfrase_sf"/>
</dbReference>
<accession>A0A5E6M9U9</accession>
<reference evidence="19 20" key="1">
    <citation type="submission" date="2019-09" db="EMBL/GenBank/DDBJ databases">
        <authorList>
            <person name="Cremers G."/>
        </authorList>
    </citation>
    <scope>NUCLEOTIDE SEQUENCE [LARGE SCALE GENOMIC DNA]</scope>
    <source>
        <strain evidence="19">4A</strain>
    </source>
</reference>
<evidence type="ECO:0000256" key="15">
    <source>
        <dbReference type="HAMAP-Rule" id="MF_00238"/>
    </source>
</evidence>
<feature type="binding site" evidence="14">
    <location>
        <position position="169"/>
    </location>
    <ligand>
        <name>3-phosphoshikimate</name>
        <dbReference type="ChEBI" id="CHEBI:145989"/>
    </ligand>
</feature>
<dbReference type="PANTHER" id="PTHR21090">
    <property type="entry name" value="AROM/DEHYDROQUINATE SYNTHASE"/>
    <property type="match status" value="1"/>
</dbReference>
<evidence type="ECO:0000256" key="2">
    <source>
        <dbReference type="ARBA" id="ARBA00009427"/>
    </source>
</evidence>
<dbReference type="Gene3D" id="3.65.10.10">
    <property type="entry name" value="Enolpyruvate transferase domain"/>
    <property type="match status" value="2"/>
</dbReference>
<feature type="region of interest" description="Disordered" evidence="16">
    <location>
        <begin position="609"/>
        <end position="633"/>
    </location>
</feature>
<feature type="binding site" evidence="14">
    <location>
        <position position="167"/>
    </location>
    <ligand>
        <name>3-phosphoshikimate</name>
        <dbReference type="ChEBI" id="CHEBI:145989"/>
    </ligand>
</feature>
<name>A0A5E6M9U9_9BACT</name>
<dbReference type="GO" id="GO:0036430">
    <property type="term" value="F:CMP kinase activity"/>
    <property type="evidence" value="ECO:0007669"/>
    <property type="project" value="RHEA"/>
</dbReference>
<evidence type="ECO:0000256" key="7">
    <source>
        <dbReference type="ARBA" id="ARBA00022741"/>
    </source>
</evidence>
<dbReference type="GO" id="GO:0009423">
    <property type="term" value="P:chorismate biosynthetic process"/>
    <property type="evidence" value="ECO:0007669"/>
    <property type="project" value="UniProtKB-UniRule"/>
</dbReference>
<evidence type="ECO:0000259" key="18">
    <source>
        <dbReference type="Pfam" id="PF02224"/>
    </source>
</evidence>
<dbReference type="InterPro" id="IPR013792">
    <property type="entry name" value="RNA3'P_cycl/enolpyr_Trfase_a/b"/>
</dbReference>
<evidence type="ECO:0000256" key="11">
    <source>
        <dbReference type="ARBA" id="ARBA00044633"/>
    </source>
</evidence>
<feature type="binding site" evidence="14">
    <location>
        <position position="389"/>
    </location>
    <ligand>
        <name>phosphoenolpyruvate</name>
        <dbReference type="ChEBI" id="CHEBI:58702"/>
    </ligand>
</feature>
<feature type="domain" description="Cytidylate kinase" evidence="18">
    <location>
        <begin position="463"/>
        <end position="665"/>
    </location>
</feature>
<proteinExistence type="inferred from homology"/>
<dbReference type="GO" id="GO:0008652">
    <property type="term" value="P:amino acid biosynthetic process"/>
    <property type="evidence" value="ECO:0007669"/>
    <property type="project" value="UniProtKB-KW"/>
</dbReference>
<dbReference type="GO" id="GO:0009073">
    <property type="term" value="P:aromatic amino acid family biosynthetic process"/>
    <property type="evidence" value="ECO:0007669"/>
    <property type="project" value="UniProtKB-KW"/>
</dbReference>
<feature type="domain" description="Enolpyruvate transferase" evidence="17">
    <location>
        <begin position="10"/>
        <end position="424"/>
    </location>
</feature>
<sequence length="678" mass="73716">MKSFSIVPAMRLAGEITVPGDKSISHRAVMLASLAHGPTVVTGFLPSEDCLCTLRAFQALGVDIEVRDPTSLSIENRSHRLSPAREALDCGNSGTMMRLIAGVLAGQSFRSRLVGDASLSKRPMGRIIEPLERMGAHIRAEGEKGTPPLTLEPAELRGIEYELPVASAQVKSCLLLAGLHAQGVTGILEPSPTRDHTERLLAHFGVRPLREGRVILIHGGLTLEGRDLFVPGDFSSAAFWIAGAAAIPGSEIRIRSVGLNPTRTGLINVLLRMGAQIEESVEESRGDGEPKGSLLIRGGKLRGTKIEQAEIPSLIDELPVLAAIAALAEGETHIRGAAELRVKECDRIRCMVENLQRFGVPVDELPDGMIVEGGHLIRAARVSSFGDHRVAMACSILALRADGQSRIDEVGCVETSYPGFFRHLEKLSRASAETAQGWKDYLPWAPARSEPNRIAEAPRCPVVAIDGPSASGKSTVAKSLAQALGIAYCNSGLVYRAITWGLIAKGVTIEREPVFKTTVRQMKIECQIEGNELHVRIDGKEPGQEARSPEVNAAVSHVAASPWLRKRLLPIFRQLAEEHSLVMEGRDIGTAVFPATRYKFYIDADPKVREQRRQKQGETDSIEDRDWEDRSRTAAPLRCAADAAFLDSSRMTVEEVVRRLLDELRKRGFPLPEGPSAP</sequence>
<dbReference type="AlphaFoldDB" id="A0A5E6M9U9"/>
<comment type="catalytic activity">
    <reaction evidence="13 15">
        <text>CMP + ATP = CDP + ADP</text>
        <dbReference type="Rhea" id="RHEA:11600"/>
        <dbReference type="ChEBI" id="CHEBI:30616"/>
        <dbReference type="ChEBI" id="CHEBI:58069"/>
        <dbReference type="ChEBI" id="CHEBI:60377"/>
        <dbReference type="ChEBI" id="CHEBI:456216"/>
        <dbReference type="EC" id="2.7.4.25"/>
    </reaction>
</comment>
<dbReference type="GO" id="GO:0005524">
    <property type="term" value="F:ATP binding"/>
    <property type="evidence" value="ECO:0007669"/>
    <property type="project" value="UniProtKB-UniRule"/>
</dbReference>
<dbReference type="HAMAP" id="MF_00238">
    <property type="entry name" value="Cytidyl_kinase_type1"/>
    <property type="match status" value="1"/>
</dbReference>
<keyword evidence="10 14" id="KW-0057">Aromatic amino acid biosynthesis</keyword>
<evidence type="ECO:0000256" key="16">
    <source>
        <dbReference type="SAM" id="MobiDB-lite"/>
    </source>
</evidence>
<dbReference type="GO" id="GO:0005737">
    <property type="term" value="C:cytoplasm"/>
    <property type="evidence" value="ECO:0007669"/>
    <property type="project" value="UniProtKB-SubCell"/>
</dbReference>
<dbReference type="Gene3D" id="3.40.50.300">
    <property type="entry name" value="P-loop containing nucleotide triphosphate hydrolases"/>
    <property type="match status" value="1"/>
</dbReference>
<dbReference type="SUPFAM" id="SSF52540">
    <property type="entry name" value="P-loop containing nucleoside triphosphate hydrolases"/>
    <property type="match status" value="1"/>
</dbReference>
<feature type="binding site" evidence="14">
    <location>
        <position position="27"/>
    </location>
    <ligand>
        <name>3-phosphoshikimate</name>
        <dbReference type="ChEBI" id="CHEBI:145989"/>
    </ligand>
</feature>
<dbReference type="EMBL" id="CABFVA020000035">
    <property type="protein sequence ID" value="VVM05978.1"/>
    <property type="molecule type" value="Genomic_DNA"/>
</dbReference>
<evidence type="ECO:0000256" key="9">
    <source>
        <dbReference type="ARBA" id="ARBA00022840"/>
    </source>
</evidence>
<keyword evidence="4 14" id="KW-0963">Cytoplasm</keyword>
<comment type="pathway">
    <text evidence="1 14">Metabolic intermediate biosynthesis; chorismate biosynthesis; chorismate from D-erythrose 4-phosphate and phosphoenolpyruvate: step 6/7.</text>
</comment>
<feature type="binding site" evidence="14">
    <location>
        <position position="347"/>
    </location>
    <ligand>
        <name>phosphoenolpyruvate</name>
        <dbReference type="ChEBI" id="CHEBI:58702"/>
    </ligand>
</feature>
<dbReference type="GO" id="GO:0036431">
    <property type="term" value="F:dCMP kinase activity"/>
    <property type="evidence" value="ECO:0007669"/>
    <property type="project" value="InterPro"/>
</dbReference>
<gene>
    <name evidence="14 19" type="primary">aroA</name>
    <name evidence="15" type="synonym">cmk</name>
    <name evidence="19" type="ORF">MAMT_00886</name>
</gene>